<evidence type="ECO:0000313" key="2">
    <source>
        <dbReference type="Proteomes" id="UP000307943"/>
    </source>
</evidence>
<dbReference type="SMART" id="SM00855">
    <property type="entry name" value="PGAM"/>
    <property type="match status" value="1"/>
</dbReference>
<evidence type="ECO:0000313" key="1">
    <source>
        <dbReference type="EMBL" id="TNJ60655.1"/>
    </source>
</evidence>
<accession>A0A5C4SY33</accession>
<dbReference type="SUPFAM" id="SSF53254">
    <property type="entry name" value="Phosphoglycerate mutase-like"/>
    <property type="match status" value="1"/>
</dbReference>
<dbReference type="EMBL" id="VDCQ01000081">
    <property type="protein sequence ID" value="TNJ60655.1"/>
    <property type="molecule type" value="Genomic_DNA"/>
</dbReference>
<gene>
    <name evidence="1" type="ORF">FE784_35520</name>
</gene>
<dbReference type="InterPro" id="IPR013078">
    <property type="entry name" value="His_Pase_superF_clade-1"/>
</dbReference>
<sequence>MKIYLIRHAEPDYANHTITAAGHLEAQALAARLQEAGVDRIYCSPVNRAVHTMRYTADRLGMEPVIEPWTRELNWQAPDDQGRPIAAWNIPGEAVRARKPYPGHETWPDHESYRDYAALYETIVSDSDAFLLRHGYEREEGRYRIQSPSREAIAVFCHLGFGLTWLSHLLEIPFPLVWSSFWLPPSSVTTILFEERSEQWAVPRCTGLGCVAHLHKTGLPVSFMGLMANNG</sequence>
<dbReference type="AlphaFoldDB" id="A0A5C4SY33"/>
<dbReference type="CDD" id="cd07040">
    <property type="entry name" value="HP"/>
    <property type="match status" value="1"/>
</dbReference>
<protein>
    <submittedName>
        <fullName evidence="1">Histidine phosphatase family protein</fullName>
    </submittedName>
</protein>
<dbReference type="OrthoDB" id="9782128at2"/>
<keyword evidence="2" id="KW-1185">Reference proteome</keyword>
<proteinExistence type="predicted"/>
<dbReference type="Gene3D" id="3.40.50.1240">
    <property type="entry name" value="Phosphoglycerate mutase-like"/>
    <property type="match status" value="1"/>
</dbReference>
<organism evidence="1 2">
    <name type="scientific">Paenibacillus hemerocallicola</name>
    <dbReference type="NCBI Taxonomy" id="1172614"/>
    <lineage>
        <taxon>Bacteria</taxon>
        <taxon>Bacillati</taxon>
        <taxon>Bacillota</taxon>
        <taxon>Bacilli</taxon>
        <taxon>Bacillales</taxon>
        <taxon>Paenibacillaceae</taxon>
        <taxon>Paenibacillus</taxon>
    </lineage>
</organism>
<reference evidence="1 2" key="1">
    <citation type="submission" date="2019-05" db="EMBL/GenBank/DDBJ databases">
        <title>We sequenced the genome of Paenibacillus hemerocallicola KCTC 33185 for further insight into its adaptation and study the phylogeny of Paenibacillus.</title>
        <authorList>
            <person name="Narsing Rao M.P."/>
        </authorList>
    </citation>
    <scope>NUCLEOTIDE SEQUENCE [LARGE SCALE GENOMIC DNA]</scope>
    <source>
        <strain evidence="1 2">KCTC 33185</strain>
    </source>
</reference>
<dbReference type="InterPro" id="IPR029033">
    <property type="entry name" value="His_PPase_superfam"/>
</dbReference>
<dbReference type="Proteomes" id="UP000307943">
    <property type="component" value="Unassembled WGS sequence"/>
</dbReference>
<dbReference type="RefSeq" id="WP_139606983.1">
    <property type="nucleotide sequence ID" value="NZ_VDCQ01000081.1"/>
</dbReference>
<name>A0A5C4SY33_9BACL</name>
<dbReference type="Pfam" id="PF00300">
    <property type="entry name" value="His_Phos_1"/>
    <property type="match status" value="1"/>
</dbReference>
<comment type="caution">
    <text evidence="1">The sequence shown here is derived from an EMBL/GenBank/DDBJ whole genome shotgun (WGS) entry which is preliminary data.</text>
</comment>